<dbReference type="SMART" id="SM00342">
    <property type="entry name" value="HTH_ARAC"/>
    <property type="match status" value="1"/>
</dbReference>
<sequence>MRADAAEERVPLITLPNWVKAAAACGFSIGEVFDELGVEVDLLHADRATISASEMDRTMAACVARSRRRHFPFALGETFAFEYLPELETFLTTSQTLRESARVFEWLRLLINPHLRMQVHEGPEIASLRLDWQGREAPQIFQWFVEATFVSVLKFGRALMQGRGDFRRATFQSERPAYATEARELLRVPVLYGQAHNALELDRRLLDLKLEGAFESLHRQAEHLVVQRLSERPAPPSIAVQLEHAMERKPALLGQGIEQAARELGLQPRTLQRRLALEQLRYAELQVTLRLKLAKVWLSDPALDIESISERLGFADRRSFTRAFARWTGRTPSEFRKRPSRG</sequence>
<dbReference type="PANTHER" id="PTHR47894:SF1">
    <property type="entry name" value="HTH-TYPE TRANSCRIPTIONAL REGULATOR VQSM"/>
    <property type="match status" value="1"/>
</dbReference>
<comment type="caution">
    <text evidence="5">The sequence shown here is derived from an EMBL/GenBank/DDBJ whole genome shotgun (WGS) entry which is preliminary data.</text>
</comment>
<dbReference type="GO" id="GO:0003700">
    <property type="term" value="F:DNA-binding transcription factor activity"/>
    <property type="evidence" value="ECO:0007669"/>
    <property type="project" value="InterPro"/>
</dbReference>
<proteinExistence type="predicted"/>
<dbReference type="Proteomes" id="UP000295341">
    <property type="component" value="Unassembled WGS sequence"/>
</dbReference>
<dbReference type="Pfam" id="PF12833">
    <property type="entry name" value="HTH_18"/>
    <property type="match status" value="1"/>
</dbReference>
<dbReference type="InterPro" id="IPR009057">
    <property type="entry name" value="Homeodomain-like_sf"/>
</dbReference>
<keyword evidence="2" id="KW-0238">DNA-binding</keyword>
<evidence type="ECO:0000256" key="1">
    <source>
        <dbReference type="ARBA" id="ARBA00023015"/>
    </source>
</evidence>
<dbReference type="InterPro" id="IPR032687">
    <property type="entry name" value="AraC-type_N"/>
</dbReference>
<evidence type="ECO:0000313" key="5">
    <source>
        <dbReference type="EMBL" id="TDU31977.1"/>
    </source>
</evidence>
<dbReference type="PRINTS" id="PR00032">
    <property type="entry name" value="HTHARAC"/>
</dbReference>
<feature type="domain" description="HTH araC/xylS-type" evidence="4">
    <location>
        <begin position="236"/>
        <end position="338"/>
    </location>
</feature>
<evidence type="ECO:0000259" key="4">
    <source>
        <dbReference type="PROSITE" id="PS01124"/>
    </source>
</evidence>
<dbReference type="InterPro" id="IPR020449">
    <property type="entry name" value="Tscrpt_reg_AraC-type_HTH"/>
</dbReference>
<dbReference type="InterPro" id="IPR018062">
    <property type="entry name" value="HTH_AraC-typ_CS"/>
</dbReference>
<dbReference type="GO" id="GO:0005829">
    <property type="term" value="C:cytosol"/>
    <property type="evidence" value="ECO:0007669"/>
    <property type="project" value="TreeGrafter"/>
</dbReference>
<reference evidence="5 6" key="1">
    <citation type="submission" date="2019-03" db="EMBL/GenBank/DDBJ databases">
        <title>Genomic Encyclopedia of Type Strains, Phase IV (KMG-IV): sequencing the most valuable type-strain genomes for metagenomic binning, comparative biology and taxonomic classification.</title>
        <authorList>
            <person name="Goeker M."/>
        </authorList>
    </citation>
    <scope>NUCLEOTIDE SEQUENCE [LARGE SCALE GENOMIC DNA]</scope>
    <source>
        <strain evidence="5 6">DSM 26377</strain>
    </source>
</reference>
<dbReference type="InterPro" id="IPR018060">
    <property type="entry name" value="HTH_AraC"/>
</dbReference>
<keyword evidence="1" id="KW-0805">Transcription regulation</keyword>
<evidence type="ECO:0000313" key="6">
    <source>
        <dbReference type="Proteomes" id="UP000295341"/>
    </source>
</evidence>
<dbReference type="PROSITE" id="PS00041">
    <property type="entry name" value="HTH_ARAC_FAMILY_1"/>
    <property type="match status" value="1"/>
</dbReference>
<dbReference type="Pfam" id="PF12625">
    <property type="entry name" value="Arabinose_bd"/>
    <property type="match status" value="1"/>
</dbReference>
<dbReference type="GO" id="GO:0000976">
    <property type="term" value="F:transcription cis-regulatory region binding"/>
    <property type="evidence" value="ECO:0007669"/>
    <property type="project" value="TreeGrafter"/>
</dbReference>
<gene>
    <name evidence="5" type="ORF">DFR24_1362</name>
</gene>
<dbReference type="SUPFAM" id="SSF46689">
    <property type="entry name" value="Homeodomain-like"/>
    <property type="match status" value="1"/>
</dbReference>
<dbReference type="PROSITE" id="PS01124">
    <property type="entry name" value="HTH_ARAC_FAMILY_2"/>
    <property type="match status" value="1"/>
</dbReference>
<evidence type="ECO:0000256" key="2">
    <source>
        <dbReference type="ARBA" id="ARBA00023125"/>
    </source>
</evidence>
<dbReference type="PANTHER" id="PTHR47894">
    <property type="entry name" value="HTH-TYPE TRANSCRIPTIONAL REGULATOR GADX"/>
    <property type="match status" value="1"/>
</dbReference>
<evidence type="ECO:0000256" key="3">
    <source>
        <dbReference type="ARBA" id="ARBA00023163"/>
    </source>
</evidence>
<dbReference type="EMBL" id="SOBT01000008">
    <property type="protein sequence ID" value="TDU31977.1"/>
    <property type="molecule type" value="Genomic_DNA"/>
</dbReference>
<protein>
    <submittedName>
        <fullName evidence="5">Helix-turn-helix protein</fullName>
    </submittedName>
</protein>
<dbReference type="Gene3D" id="1.10.10.60">
    <property type="entry name" value="Homeodomain-like"/>
    <property type="match status" value="1"/>
</dbReference>
<organism evidence="5 6">
    <name type="scientific">Panacagrimonas perspica</name>
    <dbReference type="NCBI Taxonomy" id="381431"/>
    <lineage>
        <taxon>Bacteria</taxon>
        <taxon>Pseudomonadati</taxon>
        <taxon>Pseudomonadota</taxon>
        <taxon>Gammaproteobacteria</taxon>
        <taxon>Nevskiales</taxon>
        <taxon>Nevskiaceae</taxon>
        <taxon>Panacagrimonas</taxon>
    </lineage>
</organism>
<name>A0A4R7PD34_9GAMM</name>
<keyword evidence="3" id="KW-0804">Transcription</keyword>
<dbReference type="RefSeq" id="WP_162851079.1">
    <property type="nucleotide sequence ID" value="NZ_MWIN01000004.1"/>
</dbReference>
<keyword evidence="6" id="KW-1185">Reference proteome</keyword>
<accession>A0A4R7PD34</accession>
<dbReference type="AlphaFoldDB" id="A0A4R7PD34"/>